<dbReference type="Pfam" id="PF04134">
    <property type="entry name" value="DCC1-like"/>
    <property type="match status" value="1"/>
</dbReference>
<protein>
    <submittedName>
        <fullName evidence="1">DUF393 domain-containing protein</fullName>
    </submittedName>
</protein>
<gene>
    <name evidence="1" type="ORF">HK107_00235</name>
</gene>
<dbReference type="InterPro" id="IPR044691">
    <property type="entry name" value="DCC1_Trx"/>
</dbReference>
<dbReference type="AlphaFoldDB" id="A0A7Y3RIM6"/>
<evidence type="ECO:0000313" key="1">
    <source>
        <dbReference type="EMBL" id="NNU14748.1"/>
    </source>
</evidence>
<accession>A0A7Y3RIM6</accession>
<evidence type="ECO:0000313" key="2">
    <source>
        <dbReference type="Proteomes" id="UP000536835"/>
    </source>
</evidence>
<dbReference type="RefSeq" id="WP_173195633.1">
    <property type="nucleotide sequence ID" value="NZ_JABFCX010000001.1"/>
</dbReference>
<dbReference type="InterPro" id="IPR007263">
    <property type="entry name" value="DCC1-like"/>
</dbReference>
<name>A0A7Y3RIM6_9PROT</name>
<dbReference type="PANTHER" id="PTHR34290:SF2">
    <property type="entry name" value="OS04G0668800 PROTEIN"/>
    <property type="match status" value="1"/>
</dbReference>
<dbReference type="EMBL" id="JABFCX010000001">
    <property type="protein sequence ID" value="NNU14748.1"/>
    <property type="molecule type" value="Genomic_DNA"/>
</dbReference>
<reference evidence="1 2" key="1">
    <citation type="submission" date="2020-05" db="EMBL/GenBank/DDBJ databases">
        <title>Parvularcula mediterraneae sp. nov., isolated from polypropylene straw from shallow seawater of the seashore of Laganas in Zakynthos island, Greece.</title>
        <authorList>
            <person name="Szabo I."/>
            <person name="Al-Omari J."/>
            <person name="Rado J."/>
            <person name="Szerdahelyi G.S."/>
        </authorList>
    </citation>
    <scope>NUCLEOTIDE SEQUENCE [LARGE SCALE GENOMIC DNA]</scope>
    <source>
        <strain evidence="1 2">ZS-1/3</strain>
    </source>
</reference>
<keyword evidence="2" id="KW-1185">Reference proteome</keyword>
<dbReference type="PANTHER" id="PTHR34290">
    <property type="entry name" value="SI:CH73-390P7.2"/>
    <property type="match status" value="1"/>
</dbReference>
<organism evidence="1 2">
    <name type="scientific">Parvularcula mediterranea</name>
    <dbReference type="NCBI Taxonomy" id="2732508"/>
    <lineage>
        <taxon>Bacteria</taxon>
        <taxon>Pseudomonadati</taxon>
        <taxon>Pseudomonadota</taxon>
        <taxon>Alphaproteobacteria</taxon>
        <taxon>Parvularculales</taxon>
        <taxon>Parvularculaceae</taxon>
        <taxon>Parvularcula</taxon>
    </lineage>
</organism>
<comment type="caution">
    <text evidence="1">The sequence shown here is derived from an EMBL/GenBank/DDBJ whole genome shotgun (WGS) entry which is preliminary data.</text>
</comment>
<dbReference type="Proteomes" id="UP000536835">
    <property type="component" value="Unassembled WGS sequence"/>
</dbReference>
<dbReference type="GO" id="GO:0015035">
    <property type="term" value="F:protein-disulfide reductase activity"/>
    <property type="evidence" value="ECO:0007669"/>
    <property type="project" value="InterPro"/>
</dbReference>
<sequence length="123" mass="13462">MDKLTVFYDGACPLCVREIALLEKLDRRDRIAFENVADPDQPVSCPISRDALLARFHARLPSGEVVDGARAFTEAYARVPGLGFMGPVGRFAPSRAVLNVFYAGFLKVRPFLQRLAGAPAPGR</sequence>
<proteinExistence type="predicted"/>